<feature type="compositionally biased region" description="Polar residues" evidence="1">
    <location>
        <begin position="398"/>
        <end position="410"/>
    </location>
</feature>
<sequence>MKFSIYNFNGSKKKQIMFVNIVALLIAVLVLFGQVDTTGAKNVGLGNHILKEGKVNLAAGSTIVATNKDIEQYKAKFPDACDVDFDNEGNIVLHYKSQGATKEKGCTVDLLTDMKNTIVFTTGLSHSAGLENCLTDLNSNTLPFAYSLLNEEISQFHNGPIFGNGGGCCAGTCVKRTGLEVSWELQENKHKGSILVLNVNPIGVALIRYTGQELSIVEEKREYPTVMITYQFPRYRISFPNKGNVSAKNSCVKNIHQNILPPNTWEIASTSPDPRMKRLLVFHLFPQSASRNREWLQEENRYKIRGNPLQGPDCDDLNIKFSKRNYKLINVLSTPETTKPPTNDKSQPPSTSNEPSSTSNNPPSTNNDPPSTSNNPTNNNQISSTLANNENNSTTSTPEDNLVTTTGQVTRTDEVKTSTASKGSSVTTAASTITTTTKSTSSIVGIIVVIAVISIIVIGVSVYFFVIRKKPDKKGKDAEGGDEAKGDAEEEDDKKEEKEDEGDKSKDKEEDDKSKEDDEEDDKKEVKGSESKTEGETKEEEQTGATSGDTEAKEEGQTNEVESLSPEEKRIEDEIYK</sequence>
<keyword evidence="3" id="KW-1185">Reference proteome</keyword>
<feature type="compositionally biased region" description="Basic and acidic residues" evidence="1">
    <location>
        <begin position="523"/>
        <end position="536"/>
    </location>
</feature>
<proteinExistence type="predicted"/>
<feature type="compositionally biased region" description="Basic and acidic residues" evidence="1">
    <location>
        <begin position="474"/>
        <end position="487"/>
    </location>
</feature>
<feature type="compositionally biased region" description="Basic and acidic residues" evidence="1">
    <location>
        <begin position="495"/>
        <end position="516"/>
    </location>
</feature>
<protein>
    <submittedName>
        <fullName evidence="4">Uncharacterized protein</fullName>
    </submittedName>
</protein>
<dbReference type="AlphaFoldDB" id="A0A914LZW9"/>
<evidence type="ECO:0000313" key="3">
    <source>
        <dbReference type="Proteomes" id="UP000887563"/>
    </source>
</evidence>
<keyword evidence="2" id="KW-1133">Transmembrane helix</keyword>
<evidence type="ECO:0000256" key="2">
    <source>
        <dbReference type="SAM" id="Phobius"/>
    </source>
</evidence>
<keyword evidence="2" id="KW-0812">Transmembrane</keyword>
<feature type="compositionally biased region" description="Basic and acidic residues" evidence="1">
    <location>
        <begin position="566"/>
        <end position="577"/>
    </location>
</feature>
<name>A0A914LZW9_MELIC</name>
<feature type="transmembrane region" description="Helical" evidence="2">
    <location>
        <begin position="443"/>
        <end position="466"/>
    </location>
</feature>
<feature type="compositionally biased region" description="Low complexity" evidence="1">
    <location>
        <begin position="423"/>
        <end position="438"/>
    </location>
</feature>
<reference evidence="4" key="1">
    <citation type="submission" date="2022-11" db="UniProtKB">
        <authorList>
            <consortium name="WormBaseParasite"/>
        </authorList>
    </citation>
    <scope>IDENTIFICATION</scope>
</reference>
<feature type="region of interest" description="Disordered" evidence="1">
    <location>
        <begin position="331"/>
        <end position="438"/>
    </location>
</feature>
<feature type="compositionally biased region" description="Low complexity" evidence="1">
    <location>
        <begin position="348"/>
        <end position="397"/>
    </location>
</feature>
<evidence type="ECO:0000313" key="4">
    <source>
        <dbReference type="WBParaSite" id="Minc3s00998g19715"/>
    </source>
</evidence>
<organism evidence="3 4">
    <name type="scientific">Meloidogyne incognita</name>
    <name type="common">Southern root-knot nematode worm</name>
    <name type="synonym">Oxyuris incognita</name>
    <dbReference type="NCBI Taxonomy" id="6306"/>
    <lineage>
        <taxon>Eukaryota</taxon>
        <taxon>Metazoa</taxon>
        <taxon>Ecdysozoa</taxon>
        <taxon>Nematoda</taxon>
        <taxon>Chromadorea</taxon>
        <taxon>Rhabditida</taxon>
        <taxon>Tylenchina</taxon>
        <taxon>Tylenchomorpha</taxon>
        <taxon>Tylenchoidea</taxon>
        <taxon>Meloidogynidae</taxon>
        <taxon>Meloidogyninae</taxon>
        <taxon>Meloidogyne</taxon>
        <taxon>Meloidogyne incognita group</taxon>
    </lineage>
</organism>
<feature type="region of interest" description="Disordered" evidence="1">
    <location>
        <begin position="472"/>
        <end position="577"/>
    </location>
</feature>
<keyword evidence="2" id="KW-0472">Membrane</keyword>
<accession>A0A914LZW9</accession>
<dbReference type="Proteomes" id="UP000887563">
    <property type="component" value="Unplaced"/>
</dbReference>
<feature type="compositionally biased region" description="Polar residues" evidence="1">
    <location>
        <begin position="331"/>
        <end position="347"/>
    </location>
</feature>
<evidence type="ECO:0000256" key="1">
    <source>
        <dbReference type="SAM" id="MobiDB-lite"/>
    </source>
</evidence>
<dbReference type="WBParaSite" id="Minc3s00998g19715">
    <property type="protein sequence ID" value="Minc3s00998g19715"/>
    <property type="gene ID" value="Minc3s00998g19715"/>
</dbReference>